<reference evidence="1 2" key="1">
    <citation type="journal article" date="2023" name="Genes (Basel)">
        <title>Chromosome-Level Genome Assembly and Circadian Gene Repertoire of the Patagonia Blennie Eleginops maclovinus-The Closest Ancestral Proxy of Antarctic Cryonotothenioids.</title>
        <authorList>
            <person name="Cheng C.C."/>
            <person name="Rivera-Colon A.G."/>
            <person name="Minhas B.F."/>
            <person name="Wilson L."/>
            <person name="Rayamajhi N."/>
            <person name="Vargas-Chacoff L."/>
            <person name="Catchen J.M."/>
        </authorList>
    </citation>
    <scope>NUCLEOTIDE SEQUENCE [LARGE SCALE GENOMIC DNA]</scope>
    <source>
        <strain evidence="1">JMC-PN-2008</strain>
    </source>
</reference>
<keyword evidence="2" id="KW-1185">Reference proteome</keyword>
<dbReference type="EMBL" id="JAUZQC010000004">
    <property type="protein sequence ID" value="KAK5872884.1"/>
    <property type="molecule type" value="Genomic_DNA"/>
</dbReference>
<dbReference type="AlphaFoldDB" id="A0AAN7Y7M1"/>
<gene>
    <name evidence="1" type="ORF">PBY51_013542</name>
</gene>
<evidence type="ECO:0000313" key="2">
    <source>
        <dbReference type="Proteomes" id="UP001346869"/>
    </source>
</evidence>
<comment type="caution">
    <text evidence="1">The sequence shown here is derived from an EMBL/GenBank/DDBJ whole genome shotgun (WGS) entry which is preliminary data.</text>
</comment>
<reference evidence="1 2" key="2">
    <citation type="journal article" date="2023" name="Mol. Biol. Evol.">
        <title>Genomics of Secondarily Temperate Adaptation in the Only Non-Antarctic Icefish.</title>
        <authorList>
            <person name="Rivera-Colon A.G."/>
            <person name="Rayamajhi N."/>
            <person name="Minhas B.F."/>
            <person name="Madrigal G."/>
            <person name="Bilyk K.T."/>
            <person name="Yoon V."/>
            <person name="Hune M."/>
            <person name="Gregory S."/>
            <person name="Cheng C.H.C."/>
            <person name="Catchen J.M."/>
        </authorList>
    </citation>
    <scope>NUCLEOTIDE SEQUENCE [LARGE SCALE GENOMIC DNA]</scope>
    <source>
        <strain evidence="1">JMC-PN-2008</strain>
    </source>
</reference>
<protein>
    <submittedName>
        <fullName evidence="1">Uncharacterized protein</fullName>
    </submittedName>
</protein>
<sequence length="67" mass="7130">MSVRGRREGTLMKSPTTTRLQPRVAPFSHQPGSRCSNADLGGPLILCCHGNTHATGSLLKQTGVVDE</sequence>
<name>A0AAN7Y7M1_ELEMC</name>
<accession>A0AAN7Y7M1</accession>
<dbReference type="Proteomes" id="UP001346869">
    <property type="component" value="Unassembled WGS sequence"/>
</dbReference>
<proteinExistence type="predicted"/>
<organism evidence="1 2">
    <name type="scientific">Eleginops maclovinus</name>
    <name type="common">Patagonian blennie</name>
    <name type="synonym">Eleginus maclovinus</name>
    <dbReference type="NCBI Taxonomy" id="56733"/>
    <lineage>
        <taxon>Eukaryota</taxon>
        <taxon>Metazoa</taxon>
        <taxon>Chordata</taxon>
        <taxon>Craniata</taxon>
        <taxon>Vertebrata</taxon>
        <taxon>Euteleostomi</taxon>
        <taxon>Actinopterygii</taxon>
        <taxon>Neopterygii</taxon>
        <taxon>Teleostei</taxon>
        <taxon>Neoteleostei</taxon>
        <taxon>Acanthomorphata</taxon>
        <taxon>Eupercaria</taxon>
        <taxon>Perciformes</taxon>
        <taxon>Notothenioidei</taxon>
        <taxon>Eleginopidae</taxon>
        <taxon>Eleginops</taxon>
    </lineage>
</organism>
<evidence type="ECO:0000313" key="1">
    <source>
        <dbReference type="EMBL" id="KAK5872884.1"/>
    </source>
</evidence>